<protein>
    <submittedName>
        <fullName evidence="1">Uncharacterized protein</fullName>
    </submittedName>
</protein>
<proteinExistence type="predicted"/>
<evidence type="ECO:0000313" key="1">
    <source>
        <dbReference type="EMBL" id="GAI46069.1"/>
    </source>
</evidence>
<reference evidence="1" key="1">
    <citation type="journal article" date="2014" name="Front. Microbiol.">
        <title>High frequency of phylogenetically diverse reductive dehalogenase-homologous genes in deep subseafloor sedimentary metagenomes.</title>
        <authorList>
            <person name="Kawai M."/>
            <person name="Futagami T."/>
            <person name="Toyoda A."/>
            <person name="Takaki Y."/>
            <person name="Nishi S."/>
            <person name="Hori S."/>
            <person name="Arai W."/>
            <person name="Tsubouchi T."/>
            <person name="Morono Y."/>
            <person name="Uchiyama I."/>
            <person name="Ito T."/>
            <person name="Fujiyama A."/>
            <person name="Inagaki F."/>
            <person name="Takami H."/>
        </authorList>
    </citation>
    <scope>NUCLEOTIDE SEQUENCE</scope>
    <source>
        <strain evidence="1">Expedition CK06-06</strain>
    </source>
</reference>
<comment type="caution">
    <text evidence="1">The sequence shown here is derived from an EMBL/GenBank/DDBJ whole genome shotgun (WGS) entry which is preliminary data.</text>
</comment>
<dbReference type="SUPFAM" id="SSF51735">
    <property type="entry name" value="NAD(P)-binding Rossmann-fold domains"/>
    <property type="match status" value="1"/>
</dbReference>
<sequence length="70" mass="8072">MPERSVVAVLFQITEAKQCRAILNAEKKYKRNITVTFNARYETSPMKVKQLLLNGEIGDVYSIDYAEFLD</sequence>
<gene>
    <name evidence="1" type="ORF">S06H3_43507</name>
</gene>
<name>X1QS33_9ZZZZ</name>
<dbReference type="InterPro" id="IPR036291">
    <property type="entry name" value="NAD(P)-bd_dom_sf"/>
</dbReference>
<organism evidence="1">
    <name type="scientific">marine sediment metagenome</name>
    <dbReference type="NCBI Taxonomy" id="412755"/>
    <lineage>
        <taxon>unclassified sequences</taxon>
        <taxon>metagenomes</taxon>
        <taxon>ecological metagenomes</taxon>
    </lineage>
</organism>
<dbReference type="Gene3D" id="3.40.50.720">
    <property type="entry name" value="NAD(P)-binding Rossmann-like Domain"/>
    <property type="match status" value="1"/>
</dbReference>
<feature type="non-terminal residue" evidence="1">
    <location>
        <position position="70"/>
    </location>
</feature>
<accession>X1QS33</accession>
<dbReference type="EMBL" id="BARV01026995">
    <property type="protein sequence ID" value="GAI46069.1"/>
    <property type="molecule type" value="Genomic_DNA"/>
</dbReference>
<dbReference type="AlphaFoldDB" id="X1QS33"/>